<feature type="transmembrane region" description="Helical" evidence="1">
    <location>
        <begin position="37"/>
        <end position="56"/>
    </location>
</feature>
<keyword evidence="1" id="KW-0812">Transmembrane</keyword>
<dbReference type="InterPro" id="IPR049458">
    <property type="entry name" value="EpsG-like"/>
</dbReference>
<keyword evidence="1" id="KW-1133">Transmembrane helix</keyword>
<feature type="transmembrane region" description="Helical" evidence="1">
    <location>
        <begin position="270"/>
        <end position="293"/>
    </location>
</feature>
<feature type="transmembrane region" description="Helical" evidence="1">
    <location>
        <begin position="161"/>
        <end position="177"/>
    </location>
</feature>
<evidence type="ECO:0000256" key="1">
    <source>
        <dbReference type="SAM" id="Phobius"/>
    </source>
</evidence>
<proteinExistence type="predicted"/>
<keyword evidence="1" id="KW-0472">Membrane</keyword>
<comment type="caution">
    <text evidence="2">The sequence shown here is derived from an EMBL/GenBank/DDBJ whole genome shotgun (WGS) entry which is preliminary data.</text>
</comment>
<dbReference type="RefSeq" id="WP_224453263.1">
    <property type="nucleotide sequence ID" value="NZ_BAAAGG010000005.1"/>
</dbReference>
<feature type="transmembrane region" description="Helical" evidence="1">
    <location>
        <begin position="330"/>
        <end position="350"/>
    </location>
</feature>
<name>A0ABN1K3X8_9FLAO</name>
<dbReference type="Pfam" id="PF14897">
    <property type="entry name" value="EpsG"/>
    <property type="match status" value="1"/>
</dbReference>
<gene>
    <name evidence="2" type="ORF">GCM10009433_07120</name>
</gene>
<dbReference type="EMBL" id="BAAAGG010000005">
    <property type="protein sequence ID" value="GAA0754041.1"/>
    <property type="molecule type" value="Genomic_DNA"/>
</dbReference>
<feature type="transmembrane region" description="Helical" evidence="1">
    <location>
        <begin position="132"/>
        <end position="154"/>
    </location>
</feature>
<evidence type="ECO:0008006" key="4">
    <source>
        <dbReference type="Google" id="ProtNLM"/>
    </source>
</evidence>
<reference evidence="2 3" key="1">
    <citation type="journal article" date="2019" name="Int. J. Syst. Evol. Microbiol.">
        <title>The Global Catalogue of Microorganisms (GCM) 10K type strain sequencing project: providing services to taxonomists for standard genome sequencing and annotation.</title>
        <authorList>
            <consortium name="The Broad Institute Genomics Platform"/>
            <consortium name="The Broad Institute Genome Sequencing Center for Infectious Disease"/>
            <person name="Wu L."/>
            <person name="Ma J."/>
        </authorList>
    </citation>
    <scope>NUCLEOTIDE SEQUENCE [LARGE SCALE GENOMIC DNA]</scope>
    <source>
        <strain evidence="2 3">JCM 16231</strain>
    </source>
</reference>
<evidence type="ECO:0000313" key="2">
    <source>
        <dbReference type="EMBL" id="GAA0754041.1"/>
    </source>
</evidence>
<protein>
    <recommendedName>
        <fullName evidence="4">EpsG family protein</fullName>
    </recommendedName>
</protein>
<feature type="transmembrane region" description="Helical" evidence="1">
    <location>
        <begin position="357"/>
        <end position="378"/>
    </location>
</feature>
<feature type="transmembrane region" description="Helical" evidence="1">
    <location>
        <begin position="108"/>
        <end position="126"/>
    </location>
</feature>
<feature type="transmembrane region" description="Helical" evidence="1">
    <location>
        <begin position="183"/>
        <end position="210"/>
    </location>
</feature>
<dbReference type="Proteomes" id="UP001500185">
    <property type="component" value="Unassembled WGS sequence"/>
</dbReference>
<accession>A0ABN1K3X8</accession>
<organism evidence="2 3">
    <name type="scientific">Psychroflexus lacisalsi</name>
    <dbReference type="NCBI Taxonomy" id="503928"/>
    <lineage>
        <taxon>Bacteria</taxon>
        <taxon>Pseudomonadati</taxon>
        <taxon>Bacteroidota</taxon>
        <taxon>Flavobacteriia</taxon>
        <taxon>Flavobacteriales</taxon>
        <taxon>Flavobacteriaceae</taxon>
        <taxon>Psychroflexus</taxon>
    </lineage>
</organism>
<feature type="transmembrane region" description="Helical" evidence="1">
    <location>
        <begin position="305"/>
        <end position="324"/>
    </location>
</feature>
<evidence type="ECO:0000313" key="3">
    <source>
        <dbReference type="Proteomes" id="UP001500185"/>
    </source>
</evidence>
<sequence length="407" mass="46595">MKQIKSAKRKSIFISIIWPVLGLIVAIKNYNRFNADAVILGFCVLFGFTFVISEEMDGQRYAEKLKVAYDEPFSSFTDQLFELYTTSLDFVEPLITFIVSRFTDSHHILFAIFALIFGWFWLKSIRLVSEKFYFNVNKMSLLFTILFISILPIFSINGFRMWTAAWVFIYGVLHILLNKDKRFFLLCLAACTIHFSFLTANAVLVLWMVLGNRKWSYLILAFVTLAISEIDLAAVRSYAELLGPAFEEKTRTYAGDEYAANVSERKAASVWFITLSSILSKYLLLLNILVLFIISLKRKLPKEELNLLCFTLLFFSFSNVVGLVPSGGRFMTVYFILASILSIVLFSKYLHKRLDSLLGLFSMATISLSVLITFRVAAPTINTILFSPSILVPFGYDLDWSLMELLF</sequence>
<keyword evidence="3" id="KW-1185">Reference proteome</keyword>